<feature type="compositionally biased region" description="Basic residues" evidence="1">
    <location>
        <begin position="11"/>
        <end position="23"/>
    </location>
</feature>
<evidence type="ECO:0000256" key="1">
    <source>
        <dbReference type="SAM" id="MobiDB-lite"/>
    </source>
</evidence>
<name>A0A0S4TS22_RALSL</name>
<proteinExistence type="predicted"/>
<feature type="region of interest" description="Disordered" evidence="1">
    <location>
        <begin position="1"/>
        <end position="23"/>
    </location>
</feature>
<organism evidence="2">
    <name type="scientific">Ralstonia solanacearum</name>
    <name type="common">Pseudomonas solanacearum</name>
    <dbReference type="NCBI Taxonomy" id="305"/>
    <lineage>
        <taxon>Bacteria</taxon>
        <taxon>Pseudomonadati</taxon>
        <taxon>Pseudomonadota</taxon>
        <taxon>Betaproteobacteria</taxon>
        <taxon>Burkholderiales</taxon>
        <taxon>Burkholderiaceae</taxon>
        <taxon>Ralstonia</taxon>
        <taxon>Ralstonia solanacearum species complex</taxon>
    </lineage>
</organism>
<reference evidence="2" key="1">
    <citation type="submission" date="2015-10" db="EMBL/GenBank/DDBJ databases">
        <authorList>
            <person name="Gilbert D.G."/>
        </authorList>
    </citation>
    <scope>NUCLEOTIDE SEQUENCE</scope>
    <source>
        <strain evidence="2">Phyl III-seqv23</strain>
    </source>
</reference>
<evidence type="ECO:0000313" key="2">
    <source>
        <dbReference type="EMBL" id="CUV12742.1"/>
    </source>
</evidence>
<dbReference type="EMBL" id="LN899819">
    <property type="protein sequence ID" value="CUV12742.1"/>
    <property type="molecule type" value="Genomic_DNA"/>
</dbReference>
<dbReference type="AlphaFoldDB" id="A0A0S4TS22"/>
<sequence>MGFETLTNPLKHIRKPSGGHARDRRLRFGEFETLHTKPAAIRGHRSPLSWPPRQACAKAKRDQNGSMQDIANMDIRPTLTETSRSTELLQPWLGRSPWTSRYKFAFKNDT</sequence>
<accession>A0A0S4TS22</accession>
<feature type="region of interest" description="Disordered" evidence="1">
    <location>
        <begin position="59"/>
        <end position="86"/>
    </location>
</feature>
<gene>
    <name evidence="2" type="ORF">RUN39_v1_410014</name>
</gene>
<protein>
    <submittedName>
        <fullName evidence="2">Uncharacterized protein</fullName>
    </submittedName>
</protein>